<evidence type="ECO:0000313" key="8">
    <source>
        <dbReference type="Proteomes" id="UP001159659"/>
    </source>
</evidence>
<accession>A0AAV0UL39</accession>
<dbReference type="Pfam" id="PF01974">
    <property type="entry name" value="tRNA_int_endo"/>
    <property type="match status" value="1"/>
</dbReference>
<dbReference type="EMBL" id="CANTFK010000983">
    <property type="protein sequence ID" value="CAI5737561.1"/>
    <property type="molecule type" value="Genomic_DNA"/>
</dbReference>
<dbReference type="InterPro" id="IPR006676">
    <property type="entry name" value="tRNA_splic"/>
</dbReference>
<evidence type="ECO:0000259" key="6">
    <source>
        <dbReference type="Pfam" id="PF01974"/>
    </source>
</evidence>
<dbReference type="CDD" id="cd22363">
    <property type="entry name" value="tRNA-intron_lyase_C"/>
    <property type="match status" value="1"/>
</dbReference>
<feature type="domain" description="tRNA intron endonuclease catalytic" evidence="6">
    <location>
        <begin position="121"/>
        <end position="195"/>
    </location>
</feature>
<protein>
    <recommendedName>
        <fullName evidence="2">tRNA-intron lyase</fullName>
        <ecNumber evidence="2">4.6.1.16</ecNumber>
    </recommendedName>
</protein>
<dbReference type="NCBIfam" id="TIGR00324">
    <property type="entry name" value="endA"/>
    <property type="match status" value="1"/>
</dbReference>
<comment type="caution">
    <text evidence="7">The sequence shown here is derived from an EMBL/GenBank/DDBJ whole genome shotgun (WGS) entry which is preliminary data.</text>
</comment>
<reference evidence="7" key="1">
    <citation type="submission" date="2022-12" db="EMBL/GenBank/DDBJ databases">
        <authorList>
            <person name="Webb A."/>
        </authorList>
    </citation>
    <scope>NUCLEOTIDE SEQUENCE</scope>
    <source>
        <strain evidence="7">Pf2</strain>
    </source>
</reference>
<dbReference type="AlphaFoldDB" id="A0AAV0UL39"/>
<keyword evidence="4" id="KW-0456">Lyase</keyword>
<dbReference type="GO" id="GO:0000213">
    <property type="term" value="F:tRNA-intron lyase activity"/>
    <property type="evidence" value="ECO:0007669"/>
    <property type="project" value="UniProtKB-EC"/>
</dbReference>
<dbReference type="GO" id="GO:0000379">
    <property type="term" value="P:tRNA-type intron splice site recognition and cleavage"/>
    <property type="evidence" value="ECO:0007669"/>
    <property type="project" value="TreeGrafter"/>
</dbReference>
<evidence type="ECO:0000256" key="4">
    <source>
        <dbReference type="ARBA" id="ARBA00023239"/>
    </source>
</evidence>
<dbReference type="Gene3D" id="3.40.1350.10">
    <property type="match status" value="1"/>
</dbReference>
<comment type="similarity">
    <text evidence="1">Belongs to the tRNA-intron endonuclease family.</text>
</comment>
<proteinExistence type="inferred from homology"/>
<dbReference type="InterPro" id="IPR036167">
    <property type="entry name" value="tRNA_intron_Endo_cat-like_sf"/>
</dbReference>
<dbReference type="Proteomes" id="UP001159659">
    <property type="component" value="Unassembled WGS sequence"/>
</dbReference>
<dbReference type="GO" id="GO:0005634">
    <property type="term" value="C:nucleus"/>
    <property type="evidence" value="ECO:0007669"/>
    <property type="project" value="UniProtKB-ARBA"/>
</dbReference>
<evidence type="ECO:0000256" key="2">
    <source>
        <dbReference type="ARBA" id="ARBA00012573"/>
    </source>
</evidence>
<dbReference type="PANTHER" id="PTHR13070">
    <property type="entry name" value="TRNA-SPLICING ENDONUCLEASE SUBUNIT SEN34-RELATED"/>
    <property type="match status" value="1"/>
</dbReference>
<keyword evidence="3" id="KW-0819">tRNA processing</keyword>
<evidence type="ECO:0000256" key="3">
    <source>
        <dbReference type="ARBA" id="ARBA00022694"/>
    </source>
</evidence>
<name>A0AAV0UL39_9STRA</name>
<dbReference type="InterPro" id="IPR011856">
    <property type="entry name" value="tRNA_endonuc-like_dom_sf"/>
</dbReference>
<dbReference type="PANTHER" id="PTHR13070:SF0">
    <property type="entry name" value="TRNA-SPLICING ENDONUCLEASE SUBUNIT SEN34"/>
    <property type="match status" value="1"/>
</dbReference>
<dbReference type="GO" id="GO:0003676">
    <property type="term" value="F:nucleic acid binding"/>
    <property type="evidence" value="ECO:0007669"/>
    <property type="project" value="InterPro"/>
</dbReference>
<dbReference type="EC" id="4.6.1.16" evidence="2"/>
<evidence type="ECO:0000256" key="5">
    <source>
        <dbReference type="ARBA" id="ARBA00034031"/>
    </source>
</evidence>
<organism evidence="7 8">
    <name type="scientific">Peronospora farinosa</name>
    <dbReference type="NCBI Taxonomy" id="134698"/>
    <lineage>
        <taxon>Eukaryota</taxon>
        <taxon>Sar</taxon>
        <taxon>Stramenopiles</taxon>
        <taxon>Oomycota</taxon>
        <taxon>Peronosporomycetes</taxon>
        <taxon>Peronosporales</taxon>
        <taxon>Peronosporaceae</taxon>
        <taxon>Peronospora</taxon>
    </lineage>
</organism>
<evidence type="ECO:0000256" key="1">
    <source>
        <dbReference type="ARBA" id="ARBA00008078"/>
    </source>
</evidence>
<evidence type="ECO:0000313" key="7">
    <source>
        <dbReference type="EMBL" id="CAI5737561.1"/>
    </source>
</evidence>
<dbReference type="SUPFAM" id="SSF53032">
    <property type="entry name" value="tRNA-intron endonuclease catalytic domain-like"/>
    <property type="match status" value="1"/>
</dbReference>
<comment type="catalytic activity">
    <reaction evidence="5">
        <text>pretRNA = a 3'-half-tRNA molecule with a 5'-OH end + a 5'-half-tRNA molecule with a 2',3'-cyclic phosphate end + an intron with a 2',3'-cyclic phosphate and a 5'-hydroxyl terminus.</text>
        <dbReference type="EC" id="4.6.1.16"/>
    </reaction>
</comment>
<dbReference type="InterPro" id="IPR006677">
    <property type="entry name" value="tRNA_intron_Endonuc_cat-like"/>
</dbReference>
<sequence>MVNCYAVATVIVSSEPNATYALVNDPQHVVFLQHKCRIYGSSEVSIATASTAPTRLRLALEEMAVGVAKGFLRLEAAVNCDDSTTICDKEGQALVKQMTQELAGDMTRRGPWRLSLRRHIRLRVYRDLWERGYVVTFGSKFGADFLIYKDNPERAHAEAIIIVKDYEEEFARVDIVSFCRLAKMVKKQFLFASVQAIEGNESNDEQKDGNKVAMKSVVYISLTHALLVSRQEERDSA</sequence>
<gene>
    <name evidence="7" type="ORF">PFR002_LOCUS8406</name>
</gene>